<dbReference type="InterPro" id="IPR050627">
    <property type="entry name" value="Nitroreductase/BluB"/>
</dbReference>
<evidence type="ECO:0000313" key="5">
    <source>
        <dbReference type="EMBL" id="TDY02595.1"/>
    </source>
</evidence>
<protein>
    <submittedName>
        <fullName evidence="5">Nitroreductase</fullName>
    </submittedName>
</protein>
<name>A0A4V6QBX8_9GAMM</name>
<dbReference type="EMBL" id="SOQX01000002">
    <property type="protein sequence ID" value="TDY02595.1"/>
    <property type="molecule type" value="Genomic_DNA"/>
</dbReference>
<evidence type="ECO:0000313" key="6">
    <source>
        <dbReference type="Proteomes" id="UP000294914"/>
    </source>
</evidence>
<feature type="domain" description="Nitroreductase" evidence="4">
    <location>
        <begin position="9"/>
        <end position="198"/>
    </location>
</feature>
<organism evidence="5 6">
    <name type="scientific">Thiohalophilus thiocyanatoxydans</name>
    <dbReference type="NCBI Taxonomy" id="381308"/>
    <lineage>
        <taxon>Bacteria</taxon>
        <taxon>Pseudomonadati</taxon>
        <taxon>Pseudomonadota</taxon>
        <taxon>Gammaproteobacteria</taxon>
        <taxon>Thiohalomonadales</taxon>
        <taxon>Thiohalophilaceae</taxon>
        <taxon>Thiohalophilus</taxon>
    </lineage>
</organism>
<reference evidence="5 6" key="1">
    <citation type="submission" date="2019-03" db="EMBL/GenBank/DDBJ databases">
        <title>Genomic Encyclopedia of Type Strains, Phase IV (KMG-IV): sequencing the most valuable type-strain genomes for metagenomic binning, comparative biology and taxonomic classification.</title>
        <authorList>
            <person name="Goeker M."/>
        </authorList>
    </citation>
    <scope>NUCLEOTIDE SEQUENCE [LARGE SCALE GENOMIC DNA]</scope>
    <source>
        <strain evidence="5 6">DSM 16326</strain>
    </source>
</reference>
<evidence type="ECO:0000256" key="2">
    <source>
        <dbReference type="ARBA" id="ARBA00022643"/>
    </source>
</evidence>
<dbReference type="AlphaFoldDB" id="A0A4V6QBX8"/>
<evidence type="ECO:0000259" key="4">
    <source>
        <dbReference type="Pfam" id="PF00881"/>
    </source>
</evidence>
<dbReference type="Proteomes" id="UP000294914">
    <property type="component" value="Unassembled WGS sequence"/>
</dbReference>
<dbReference type="Pfam" id="PF00881">
    <property type="entry name" value="Nitroreductase"/>
    <property type="match status" value="1"/>
</dbReference>
<keyword evidence="3" id="KW-0560">Oxidoreductase</keyword>
<sequence length="223" mass="25716">MSVTVYEAIHQRRSTRAFVDKPVARETLEAILETARWAPSGVNTQPWQVCVLQGKTKQRLGRAIIDARERGQEATPDYQYYPREWVSPYKERRKACGLALYQALEIGREDHDKQKAAWYRNYRFFDAPVGLLFLIDARLEKGSWLDMGMFIQNVMIAAKGLGLDTCPQASLAEYPDIVRQQLDLPAGLQVVCGMALGYADPDHPINQYRLERLEVDEFTRWYE</sequence>
<dbReference type="PANTHER" id="PTHR23026">
    <property type="entry name" value="NADPH NITROREDUCTASE"/>
    <property type="match status" value="1"/>
</dbReference>
<dbReference type="Gene3D" id="3.40.109.10">
    <property type="entry name" value="NADH Oxidase"/>
    <property type="match status" value="1"/>
</dbReference>
<dbReference type="PANTHER" id="PTHR23026:SF90">
    <property type="entry name" value="IODOTYROSINE DEIODINASE 1"/>
    <property type="match status" value="1"/>
</dbReference>
<dbReference type="RefSeq" id="WP_208321280.1">
    <property type="nucleotide sequence ID" value="NZ_SOQX01000002.1"/>
</dbReference>
<dbReference type="CDD" id="cd02136">
    <property type="entry name" value="PnbA_NfnB-like"/>
    <property type="match status" value="1"/>
</dbReference>
<proteinExistence type="predicted"/>
<evidence type="ECO:0000256" key="3">
    <source>
        <dbReference type="ARBA" id="ARBA00023002"/>
    </source>
</evidence>
<gene>
    <name evidence="5" type="ORF">EDC23_0970</name>
</gene>
<comment type="caution">
    <text evidence="5">The sequence shown here is derived from an EMBL/GenBank/DDBJ whole genome shotgun (WGS) entry which is preliminary data.</text>
</comment>
<dbReference type="InterPro" id="IPR029479">
    <property type="entry name" value="Nitroreductase"/>
</dbReference>
<keyword evidence="1" id="KW-0285">Flavoprotein</keyword>
<keyword evidence="6" id="KW-1185">Reference proteome</keyword>
<dbReference type="SUPFAM" id="SSF55469">
    <property type="entry name" value="FMN-dependent nitroreductase-like"/>
    <property type="match status" value="1"/>
</dbReference>
<evidence type="ECO:0000256" key="1">
    <source>
        <dbReference type="ARBA" id="ARBA00022630"/>
    </source>
</evidence>
<dbReference type="GO" id="GO:0016491">
    <property type="term" value="F:oxidoreductase activity"/>
    <property type="evidence" value="ECO:0007669"/>
    <property type="project" value="UniProtKB-KW"/>
</dbReference>
<keyword evidence="2" id="KW-0288">FMN</keyword>
<accession>A0A4V6QBX8</accession>
<dbReference type="InterPro" id="IPR000415">
    <property type="entry name" value="Nitroreductase-like"/>
</dbReference>